<organism evidence="10 11">
    <name type="scientific">candidate division WWE3 bacterium CG08_land_8_20_14_0_20_43_13</name>
    <dbReference type="NCBI Taxonomy" id="1975087"/>
    <lineage>
        <taxon>Bacteria</taxon>
        <taxon>Katanobacteria</taxon>
    </lineage>
</organism>
<keyword evidence="7 8" id="KW-0472">Membrane</keyword>
<feature type="transmembrane region" description="Helical" evidence="8">
    <location>
        <begin position="225"/>
        <end position="248"/>
    </location>
</feature>
<comment type="caution">
    <text evidence="10">The sequence shown here is derived from an EMBL/GenBank/DDBJ whole genome shotgun (WGS) entry which is preliminary data.</text>
</comment>
<feature type="domain" description="Glycosyltransferase RgtA/B/C/D-like" evidence="9">
    <location>
        <begin position="94"/>
        <end position="232"/>
    </location>
</feature>
<dbReference type="EMBL" id="PEYW01000037">
    <property type="protein sequence ID" value="PIS20663.1"/>
    <property type="molecule type" value="Genomic_DNA"/>
</dbReference>
<keyword evidence="3" id="KW-0328">Glycosyltransferase</keyword>
<feature type="transmembrane region" description="Helical" evidence="8">
    <location>
        <begin position="313"/>
        <end position="330"/>
    </location>
</feature>
<evidence type="ECO:0000256" key="4">
    <source>
        <dbReference type="ARBA" id="ARBA00022679"/>
    </source>
</evidence>
<protein>
    <recommendedName>
        <fullName evidence="9">Glycosyltransferase RgtA/B/C/D-like domain-containing protein</fullName>
    </recommendedName>
</protein>
<proteinExistence type="predicted"/>
<evidence type="ECO:0000313" key="10">
    <source>
        <dbReference type="EMBL" id="PIS20663.1"/>
    </source>
</evidence>
<evidence type="ECO:0000256" key="5">
    <source>
        <dbReference type="ARBA" id="ARBA00022692"/>
    </source>
</evidence>
<dbReference type="InterPro" id="IPR038731">
    <property type="entry name" value="RgtA/B/C-like"/>
</dbReference>
<evidence type="ECO:0000313" key="11">
    <source>
        <dbReference type="Proteomes" id="UP000231414"/>
    </source>
</evidence>
<feature type="transmembrane region" description="Helical" evidence="8">
    <location>
        <begin position="96"/>
        <end position="118"/>
    </location>
</feature>
<accession>A0A2H0X6W1</accession>
<feature type="transmembrane region" description="Helical" evidence="8">
    <location>
        <begin position="336"/>
        <end position="356"/>
    </location>
</feature>
<dbReference type="GO" id="GO:0005886">
    <property type="term" value="C:plasma membrane"/>
    <property type="evidence" value="ECO:0007669"/>
    <property type="project" value="UniProtKB-SubCell"/>
</dbReference>
<feature type="transmembrane region" description="Helical" evidence="8">
    <location>
        <begin position="12"/>
        <end position="30"/>
    </location>
</feature>
<dbReference type="GO" id="GO:0016763">
    <property type="term" value="F:pentosyltransferase activity"/>
    <property type="evidence" value="ECO:0007669"/>
    <property type="project" value="TreeGrafter"/>
</dbReference>
<dbReference type="AlphaFoldDB" id="A0A2H0X6W1"/>
<evidence type="ECO:0000256" key="1">
    <source>
        <dbReference type="ARBA" id="ARBA00004651"/>
    </source>
</evidence>
<name>A0A2H0X6W1_UNCKA</name>
<feature type="transmembrane region" description="Helical" evidence="8">
    <location>
        <begin position="65"/>
        <end position="84"/>
    </location>
</feature>
<feature type="transmembrane region" description="Helical" evidence="8">
    <location>
        <begin position="197"/>
        <end position="213"/>
    </location>
</feature>
<dbReference type="PANTHER" id="PTHR33908:SF11">
    <property type="entry name" value="MEMBRANE PROTEIN"/>
    <property type="match status" value="1"/>
</dbReference>
<reference evidence="11" key="1">
    <citation type="submission" date="2017-09" db="EMBL/GenBank/DDBJ databases">
        <title>Depth-based differentiation of microbial function through sediment-hosted aquifers and enrichment of novel symbionts in the deep terrestrial subsurface.</title>
        <authorList>
            <person name="Probst A.J."/>
            <person name="Ladd B."/>
            <person name="Jarett J.K."/>
            <person name="Geller-Mcgrath D.E."/>
            <person name="Sieber C.M.K."/>
            <person name="Emerson J.B."/>
            <person name="Anantharaman K."/>
            <person name="Thomas B.C."/>
            <person name="Malmstrom R."/>
            <person name="Stieglmeier M."/>
            <person name="Klingl A."/>
            <person name="Woyke T."/>
            <person name="Ryan C.M."/>
            <person name="Banfield J.F."/>
        </authorList>
    </citation>
    <scope>NUCLEOTIDE SEQUENCE [LARGE SCALE GENOMIC DNA]</scope>
</reference>
<dbReference type="PANTHER" id="PTHR33908">
    <property type="entry name" value="MANNOSYLTRANSFERASE YKCB-RELATED"/>
    <property type="match status" value="1"/>
</dbReference>
<dbReference type="Pfam" id="PF13231">
    <property type="entry name" value="PMT_2"/>
    <property type="match status" value="1"/>
</dbReference>
<evidence type="ECO:0000256" key="8">
    <source>
        <dbReference type="SAM" id="Phobius"/>
    </source>
</evidence>
<dbReference type="Proteomes" id="UP000231414">
    <property type="component" value="Unassembled WGS sequence"/>
</dbReference>
<dbReference type="InterPro" id="IPR050297">
    <property type="entry name" value="LipidA_mod_glycosyltrf_83"/>
</dbReference>
<feature type="transmembrane region" description="Helical" evidence="8">
    <location>
        <begin position="286"/>
        <end position="306"/>
    </location>
</feature>
<evidence type="ECO:0000256" key="7">
    <source>
        <dbReference type="ARBA" id="ARBA00023136"/>
    </source>
</evidence>
<feature type="transmembrane region" description="Helical" evidence="8">
    <location>
        <begin position="146"/>
        <end position="167"/>
    </location>
</feature>
<evidence type="ECO:0000256" key="2">
    <source>
        <dbReference type="ARBA" id="ARBA00022475"/>
    </source>
</evidence>
<keyword evidence="2" id="KW-1003">Cell membrane</keyword>
<keyword evidence="6 8" id="KW-1133">Transmembrane helix</keyword>
<sequence length="513" mass="58183">MVTVGKGAKINQFGVFLVFTLILLSLAKIYRLDGAVVLGDPDEWTHWEVAKSFSTSVFPSFSGGAWYYSLPLFPALGFLVNLLGRWWPVLSLDHGFVSLRLVSVISSLALALGIFFYLRQKAGVWAGFGGAVVWCLHPFATHFSRLGLLEVPVTALCFLSFFAYDWAVCKKSKLWAILSGLLLGLAILTKYTALILFFFYFLLLFFSWIVGVWKRRYKQFIFTFSLVRILPLFVSGFMVLPVLAFYYLNDPVSVKIHTLVNLISWERFTGARLWVGENYFKLGSGLWWVGWPLLLLTVVGLFLALISKHRRQFYSLGFFCLFSSISVVIREPFYPRYFLFLLPFFAIFSGLVFGWLVDKRGKIGLVLCLVVIGLLLPGFKNGLNSSYSLILKNLAYGSFDSGFQYLFSNYWPHIVGQNSFACATWLAEESGEVQAFCSKEKRLPSQILNEEGGLIVLESDYSSAYISPVVSRTEAVKIAREAKKPDKIVGEEGSNYPYFKKFGRRLEVYEVKK</sequence>
<evidence type="ECO:0000256" key="6">
    <source>
        <dbReference type="ARBA" id="ARBA00022989"/>
    </source>
</evidence>
<keyword evidence="4" id="KW-0808">Transferase</keyword>
<comment type="subcellular location">
    <subcellularLocation>
        <location evidence="1">Cell membrane</location>
        <topology evidence="1">Multi-pass membrane protein</topology>
    </subcellularLocation>
</comment>
<keyword evidence="5 8" id="KW-0812">Transmembrane</keyword>
<feature type="transmembrane region" description="Helical" evidence="8">
    <location>
        <begin position="363"/>
        <end position="379"/>
    </location>
</feature>
<dbReference type="GO" id="GO:0009103">
    <property type="term" value="P:lipopolysaccharide biosynthetic process"/>
    <property type="evidence" value="ECO:0007669"/>
    <property type="project" value="UniProtKB-ARBA"/>
</dbReference>
<gene>
    <name evidence="10" type="ORF">COT52_02575</name>
</gene>
<evidence type="ECO:0000256" key="3">
    <source>
        <dbReference type="ARBA" id="ARBA00022676"/>
    </source>
</evidence>
<evidence type="ECO:0000259" key="9">
    <source>
        <dbReference type="Pfam" id="PF13231"/>
    </source>
</evidence>